<dbReference type="Proteomes" id="UP000587211">
    <property type="component" value="Unassembled WGS sequence"/>
</dbReference>
<evidence type="ECO:0000313" key="2">
    <source>
        <dbReference type="EMBL" id="MBD1270807.1"/>
    </source>
</evidence>
<evidence type="ECO:0000313" key="5">
    <source>
        <dbReference type="Proteomes" id="UP000659061"/>
    </source>
</evidence>
<proteinExistence type="predicted"/>
<feature type="chain" id="PRO_5039258196" evidence="1">
    <location>
        <begin position="18"/>
        <end position="98"/>
    </location>
</feature>
<dbReference type="EMBL" id="JACBZN010000001">
    <property type="protein sequence ID" value="NYI38199.1"/>
    <property type="molecule type" value="Genomic_DNA"/>
</dbReference>
<dbReference type="RefSeq" id="WP_179424679.1">
    <property type="nucleotide sequence ID" value="NZ_BAAAMP010000001.1"/>
</dbReference>
<comment type="caution">
    <text evidence="2">The sequence shown here is derived from an EMBL/GenBank/DDBJ whole genome shotgun (WGS) entry which is preliminary data.</text>
</comment>
<keyword evidence="4" id="KW-1185">Reference proteome</keyword>
<dbReference type="EMBL" id="JACWMT010000002">
    <property type="protein sequence ID" value="MBD1270807.1"/>
    <property type="molecule type" value="Genomic_DNA"/>
</dbReference>
<protein>
    <submittedName>
        <fullName evidence="2">Uncharacterized protein</fullName>
    </submittedName>
</protein>
<evidence type="ECO:0000313" key="4">
    <source>
        <dbReference type="Proteomes" id="UP000587211"/>
    </source>
</evidence>
<evidence type="ECO:0000313" key="3">
    <source>
        <dbReference type="EMBL" id="NYI38199.1"/>
    </source>
</evidence>
<organism evidence="2 5">
    <name type="scientific">Aeromicrobium tamlense</name>
    <dbReference type="NCBI Taxonomy" id="375541"/>
    <lineage>
        <taxon>Bacteria</taxon>
        <taxon>Bacillati</taxon>
        <taxon>Actinomycetota</taxon>
        <taxon>Actinomycetes</taxon>
        <taxon>Propionibacteriales</taxon>
        <taxon>Nocardioidaceae</taxon>
        <taxon>Aeromicrobium</taxon>
    </lineage>
</organism>
<dbReference type="AlphaFoldDB" id="A0A8I0FZJ5"/>
<gene>
    <name evidence="3" type="ORF">BJ975_001574</name>
    <name evidence="2" type="ORF">IDH50_11235</name>
</gene>
<reference evidence="3 4" key="1">
    <citation type="submission" date="2020-07" db="EMBL/GenBank/DDBJ databases">
        <title>Sequencing the genomes of 1000 actinobacteria strains.</title>
        <authorList>
            <person name="Klenk H.-P."/>
        </authorList>
    </citation>
    <scope>NUCLEOTIDE SEQUENCE [LARGE SCALE GENOMIC DNA]</scope>
    <source>
        <strain evidence="3 4">DSM 19087</strain>
    </source>
</reference>
<name>A0A8I0FZJ5_9ACTN</name>
<keyword evidence="1" id="KW-0732">Signal</keyword>
<dbReference type="Proteomes" id="UP000659061">
    <property type="component" value="Unassembled WGS sequence"/>
</dbReference>
<accession>A0A8I0FZJ5</accession>
<reference evidence="2" key="2">
    <citation type="submission" date="2020-09" db="EMBL/GenBank/DDBJ databases">
        <title>Novel species in genus Aeromicrobium.</title>
        <authorList>
            <person name="Zhang G."/>
        </authorList>
    </citation>
    <scope>NUCLEOTIDE SEQUENCE</scope>
    <source>
        <strain evidence="2">SSW1-57</strain>
    </source>
</reference>
<feature type="signal peptide" evidence="1">
    <location>
        <begin position="1"/>
        <end position="17"/>
    </location>
</feature>
<evidence type="ECO:0000256" key="1">
    <source>
        <dbReference type="SAM" id="SignalP"/>
    </source>
</evidence>
<sequence>MLLAHAIALAQARSAIAALADHATTSDAAVEYERALLQLDWTHHDITPGITPLLDDPSDVLLGIAETAIDQLCDFGVDALELELVLSMLDAARQKDHC</sequence>